<comment type="similarity">
    <text evidence="2">Belongs to the bacterial solute-binding protein 5 family.</text>
</comment>
<dbReference type="PANTHER" id="PTHR30290">
    <property type="entry name" value="PERIPLASMIC BINDING COMPONENT OF ABC TRANSPORTER"/>
    <property type="match status" value="1"/>
</dbReference>
<evidence type="ECO:0000256" key="2">
    <source>
        <dbReference type="ARBA" id="ARBA00005695"/>
    </source>
</evidence>
<dbReference type="EMBL" id="BQXH01000008">
    <property type="protein sequence ID" value="GKS81384.1"/>
    <property type="molecule type" value="Genomic_DNA"/>
</dbReference>
<keyword evidence="3" id="KW-0813">Transport</keyword>
<dbReference type="Pfam" id="PF00496">
    <property type="entry name" value="SBP_bac_5"/>
    <property type="match status" value="1"/>
</dbReference>
<name>A0ABQ5JH31_9LACO</name>
<evidence type="ECO:0000313" key="7">
    <source>
        <dbReference type="EMBL" id="GKS81384.1"/>
    </source>
</evidence>
<dbReference type="Gene3D" id="3.10.105.10">
    <property type="entry name" value="Dipeptide-binding Protein, Domain 3"/>
    <property type="match status" value="1"/>
</dbReference>
<dbReference type="Gene3D" id="3.90.76.10">
    <property type="entry name" value="Dipeptide-binding Protein, Domain 1"/>
    <property type="match status" value="1"/>
</dbReference>
<dbReference type="PANTHER" id="PTHR30290:SF10">
    <property type="entry name" value="PERIPLASMIC OLIGOPEPTIDE-BINDING PROTEIN-RELATED"/>
    <property type="match status" value="1"/>
</dbReference>
<evidence type="ECO:0000259" key="6">
    <source>
        <dbReference type="Pfam" id="PF00496"/>
    </source>
</evidence>
<organism evidence="7 8">
    <name type="scientific">Ligilactobacillus pabuli</name>
    <dbReference type="NCBI Taxonomy" id="2886039"/>
    <lineage>
        <taxon>Bacteria</taxon>
        <taxon>Bacillati</taxon>
        <taxon>Bacillota</taxon>
        <taxon>Bacilli</taxon>
        <taxon>Lactobacillales</taxon>
        <taxon>Lactobacillaceae</taxon>
        <taxon>Ligilactobacillus</taxon>
    </lineage>
</organism>
<dbReference type="InterPro" id="IPR039424">
    <property type="entry name" value="SBP_5"/>
</dbReference>
<reference evidence="7" key="1">
    <citation type="journal article" date="2022" name="Int. J. Syst. Evol. Microbiol.">
        <title>A novel species of lactic acid bacteria, Ligilactobacillus pabuli sp. nov., isolated from alfalfa silage.</title>
        <authorList>
            <person name="Tohno M."/>
            <person name="Tanizawa Y."/>
            <person name="Sawada H."/>
            <person name="Sakamoto M."/>
            <person name="Ohkuma M."/>
            <person name="Kobayashi H."/>
        </authorList>
    </citation>
    <scope>NUCLEOTIDE SEQUENCE</scope>
    <source>
        <strain evidence="7">AF129</strain>
    </source>
</reference>
<dbReference type="PROSITE" id="PS51257">
    <property type="entry name" value="PROKAR_LIPOPROTEIN"/>
    <property type="match status" value="1"/>
</dbReference>
<gene>
    <name evidence="7" type="ORF">LPAF129_10700</name>
</gene>
<evidence type="ECO:0000256" key="1">
    <source>
        <dbReference type="ARBA" id="ARBA00004196"/>
    </source>
</evidence>
<dbReference type="Proteomes" id="UP001055149">
    <property type="component" value="Unassembled WGS sequence"/>
</dbReference>
<proteinExistence type="inferred from homology"/>
<feature type="domain" description="Solute-binding protein family 5" evidence="6">
    <location>
        <begin position="77"/>
        <end position="462"/>
    </location>
</feature>
<feature type="chain" id="PRO_5045669514" evidence="5">
    <location>
        <begin position="30"/>
        <end position="540"/>
    </location>
</feature>
<evidence type="ECO:0000313" key="8">
    <source>
        <dbReference type="Proteomes" id="UP001055149"/>
    </source>
</evidence>
<protein>
    <submittedName>
        <fullName evidence="7">Peptide ABC transporter substrate-binding protein</fullName>
    </submittedName>
</protein>
<dbReference type="InterPro" id="IPR030678">
    <property type="entry name" value="Peptide/Ni-bd"/>
</dbReference>
<evidence type="ECO:0000256" key="5">
    <source>
        <dbReference type="SAM" id="SignalP"/>
    </source>
</evidence>
<keyword evidence="4 5" id="KW-0732">Signal</keyword>
<sequence length="540" mass="60461">MLKNLKLTTSIIMLSSLLVLVAGCGSKKANDSKKEISVALNSELSSVDVSLAMDNTSSDVMEQVGEGLYDFTAKGGVKPALSTNKPKATDHGKKYVFNLRKDAKWSNGKPVTAKDFVYSWRRTVDPKTKSPQSYYFDGVKNYQAIANGKKAPSSLGIKANGKYKLEVTLDRAMPYFPSILAVSASFPLYQPYVEKQGKKYGTDAEHTLYNGAFTLKGWNGSNGEWSYVKNKDYWNAKHVQLDKVNVKVYKTEQTMVQQYQAKKIQFTQISGSTVKNLKKDQDLTVRKIPGNQYLVFNVKENKLFANQKVRQALAMAVDSNKLTKHVLQDQSLPATGYVPYGFNNSKTGKDFAKQAGQLVQNNKTKAQKLWAEGLKELGMTSAEFSILSSNTETAKQVDEYLQSQFETTFKNLKVRVAAVPFNSRLSKQNSGDFDTVLSGWTPVYADPTDFLNLLMTNNNNNNGKWSNSEYDQLIKDANDKYALDEQKRWDNMEAANKIAVEQAPIAPLFYISQVYLKDPNLKGMMLGPLGQPYYKDASYK</sequence>
<dbReference type="SUPFAM" id="SSF53850">
    <property type="entry name" value="Periplasmic binding protein-like II"/>
    <property type="match status" value="1"/>
</dbReference>
<comment type="caution">
    <text evidence="7">The sequence shown here is derived from an EMBL/GenBank/DDBJ whole genome shotgun (WGS) entry which is preliminary data.</text>
</comment>
<evidence type="ECO:0000256" key="3">
    <source>
        <dbReference type="ARBA" id="ARBA00022448"/>
    </source>
</evidence>
<dbReference type="RefSeq" id="WP_244055135.1">
    <property type="nucleotide sequence ID" value="NZ_BQXH01000008.1"/>
</dbReference>
<comment type="subcellular location">
    <subcellularLocation>
        <location evidence="1">Cell envelope</location>
    </subcellularLocation>
</comment>
<dbReference type="PIRSF" id="PIRSF002741">
    <property type="entry name" value="MppA"/>
    <property type="match status" value="1"/>
</dbReference>
<accession>A0ABQ5JH31</accession>
<dbReference type="Gene3D" id="3.40.190.10">
    <property type="entry name" value="Periplasmic binding protein-like II"/>
    <property type="match status" value="1"/>
</dbReference>
<keyword evidence="8" id="KW-1185">Reference proteome</keyword>
<feature type="signal peptide" evidence="5">
    <location>
        <begin position="1"/>
        <end position="29"/>
    </location>
</feature>
<dbReference type="InterPro" id="IPR000914">
    <property type="entry name" value="SBP_5_dom"/>
</dbReference>
<evidence type="ECO:0000256" key="4">
    <source>
        <dbReference type="ARBA" id="ARBA00022729"/>
    </source>
</evidence>
<dbReference type="CDD" id="cd08504">
    <property type="entry name" value="PBP2_OppA"/>
    <property type="match status" value="1"/>
</dbReference>